<evidence type="ECO:0000313" key="2">
    <source>
        <dbReference type="Proteomes" id="UP001189122"/>
    </source>
</evidence>
<reference evidence="1 2" key="1">
    <citation type="submission" date="2019-12" db="EMBL/GenBank/DDBJ databases">
        <authorList>
            <person name="Scholz U."/>
            <person name="Mascher M."/>
            <person name="Fiebig A."/>
        </authorList>
    </citation>
    <scope>NUCLEOTIDE SEQUENCE</scope>
</reference>
<dbReference type="EMBL" id="LR743591">
    <property type="protein sequence ID" value="CAA2618311.1"/>
    <property type="molecule type" value="Genomic_DNA"/>
</dbReference>
<proteinExistence type="predicted"/>
<evidence type="ECO:0000313" key="1">
    <source>
        <dbReference type="EMBL" id="CAA2618311.1"/>
    </source>
</evidence>
<protein>
    <submittedName>
        <fullName evidence="1">Uncharacterized protein</fullName>
    </submittedName>
</protein>
<organism evidence="1">
    <name type="scientific">Spirodela intermedia</name>
    <name type="common">Intermediate duckweed</name>
    <dbReference type="NCBI Taxonomy" id="51605"/>
    <lineage>
        <taxon>Eukaryota</taxon>
        <taxon>Viridiplantae</taxon>
        <taxon>Streptophyta</taxon>
        <taxon>Embryophyta</taxon>
        <taxon>Tracheophyta</taxon>
        <taxon>Spermatophyta</taxon>
        <taxon>Magnoliopsida</taxon>
        <taxon>Liliopsida</taxon>
        <taxon>Araceae</taxon>
        <taxon>Lemnoideae</taxon>
        <taxon>Spirodela</taxon>
    </lineage>
</organism>
<dbReference type="Proteomes" id="UP001189122">
    <property type="component" value="Unassembled WGS sequence"/>
</dbReference>
<sequence length="177" mass="20914">MSRVKFAHIGDDDSPEVFPISKSNFITFQDRIDKFFDNISDTLKQLLTIMSILEIHSCPPRDHKIRYSQKDTHIFVMKIDLSYFNGHLKIEEQGNRSVSDYAEEFYHLSSRIDLTKSESYMILRFKGVIRWEIEDKIALQLFFKPNDIIMTVEHAEALLEKGKIRIQNLEVRIQLFN</sequence>
<dbReference type="EMBL" id="CACRZD030000004">
    <property type="protein sequence ID" value="CAA6658028.1"/>
    <property type="molecule type" value="Genomic_DNA"/>
</dbReference>
<dbReference type="AlphaFoldDB" id="A0A7I8IJL2"/>
<name>A0A7I8IJL2_SPIIN</name>
<gene>
    <name evidence="1" type="ORF">SI7747_04004478</name>
</gene>
<accession>A0A7I8IJL2</accession>
<keyword evidence="2" id="KW-1185">Reference proteome</keyword>